<organism evidence="1 2">
    <name type="scientific">Bifidobacterium phage BadAargau2</name>
    <dbReference type="NCBI Taxonomy" id="2713242"/>
    <lineage>
        <taxon>Viruses</taxon>
        <taxon>Duplodnaviria</taxon>
        <taxon>Heunggongvirae</taxon>
        <taxon>Uroviricota</taxon>
        <taxon>Caudoviricetes</taxon>
        <taxon>Badaztecvirus</taxon>
        <taxon>Badaztecvirus badaargau2</taxon>
    </lineage>
</organism>
<protein>
    <submittedName>
        <fullName evidence="1">Uncharacterized protein</fullName>
    </submittedName>
</protein>
<evidence type="ECO:0000313" key="1">
    <source>
        <dbReference type="EMBL" id="QIG78316.1"/>
    </source>
</evidence>
<evidence type="ECO:0000313" key="2">
    <source>
        <dbReference type="Proteomes" id="UP000500911"/>
    </source>
</evidence>
<sequence length="245" mass="28190">MLYCRPAGEKRSWWSEFWSAVKWYFGCEDKSLDAEIIGELADPDNPKDPGFVLCQRGDRNYMCPKRKGNKTMTEVSPAFIEKMITSGYHYRIQDRDFLAKYARSEVCKPRETCYTGDVGKETDSDRLKGLKMGYDDKTNVRLDDFNKVMMDFVLAYGCQLSVTTTDDGPSHYRLSQKDKWAVLFIVHPSGLVLDVNYNLSADACNYNVLYDIKKSDSTFGIGNYEYLINKLKTLMATNFIHPVKE</sequence>
<reference evidence="1 2" key="1">
    <citation type="submission" date="2020-01" db="EMBL/GenBank/DDBJ databases">
        <title>Honey bees harbor a diverse gut virome engaging in nested strain-level interactions with the microbiota.</title>
        <authorList>
            <person name="Bonilla-Rosso G."/>
            <person name="Steiner T."/>
            <person name="Wichmann F."/>
            <person name="Bexkens E."/>
            <person name="Engel P."/>
        </authorList>
    </citation>
    <scope>NUCLEOTIDE SEQUENCE [LARGE SCALE GENOMIC DNA]</scope>
</reference>
<keyword evidence="2" id="KW-1185">Reference proteome</keyword>
<dbReference type="EMBL" id="MT006240">
    <property type="protein sequence ID" value="QIG78316.1"/>
    <property type="molecule type" value="Genomic_DNA"/>
</dbReference>
<dbReference type="Proteomes" id="UP000500911">
    <property type="component" value="Segment"/>
</dbReference>
<proteinExistence type="predicted"/>
<name>A0A6G6Y168_9CAUD</name>
<gene>
    <name evidence="1" type="ORF">BAAR0010003c01_00021</name>
</gene>
<accession>A0A6G6Y168</accession>